<evidence type="ECO:0000313" key="1">
    <source>
        <dbReference type="EMBL" id="MCD7469953.1"/>
    </source>
</evidence>
<name>A0ABS8TGI1_DATST</name>
<dbReference type="Proteomes" id="UP000823775">
    <property type="component" value="Unassembled WGS sequence"/>
</dbReference>
<reference evidence="1 2" key="1">
    <citation type="journal article" date="2021" name="BMC Genomics">
        <title>Datura genome reveals duplications of psychoactive alkaloid biosynthetic genes and high mutation rate following tissue culture.</title>
        <authorList>
            <person name="Rajewski A."/>
            <person name="Carter-House D."/>
            <person name="Stajich J."/>
            <person name="Litt A."/>
        </authorList>
    </citation>
    <scope>NUCLEOTIDE SEQUENCE [LARGE SCALE GENOMIC DNA]</scope>
    <source>
        <strain evidence="1">AR-01</strain>
    </source>
</reference>
<comment type="caution">
    <text evidence="1">The sequence shown here is derived from an EMBL/GenBank/DDBJ whole genome shotgun (WGS) entry which is preliminary data.</text>
</comment>
<protein>
    <submittedName>
        <fullName evidence="1">Uncharacterized protein</fullName>
    </submittedName>
</protein>
<keyword evidence="2" id="KW-1185">Reference proteome</keyword>
<gene>
    <name evidence="1" type="ORF">HAX54_009447</name>
</gene>
<evidence type="ECO:0000313" key="2">
    <source>
        <dbReference type="Proteomes" id="UP000823775"/>
    </source>
</evidence>
<proteinExistence type="predicted"/>
<sequence>MFEQSMLLVFDDSIDFVNTMEQKDLRGGSIKPIIVVPIACIGDSVENNDKKKDTSISPSENFARRLSYDERLEEAETLDIGVDRNAEAVTNEVIEVVTPMEEGHSVVPEAQSYIEPVKSVQAVIDDINKEHQV</sequence>
<dbReference type="EMBL" id="JACEIK010001510">
    <property type="protein sequence ID" value="MCD7469953.1"/>
    <property type="molecule type" value="Genomic_DNA"/>
</dbReference>
<organism evidence="1 2">
    <name type="scientific">Datura stramonium</name>
    <name type="common">Jimsonweed</name>
    <name type="synonym">Common thornapple</name>
    <dbReference type="NCBI Taxonomy" id="4076"/>
    <lineage>
        <taxon>Eukaryota</taxon>
        <taxon>Viridiplantae</taxon>
        <taxon>Streptophyta</taxon>
        <taxon>Embryophyta</taxon>
        <taxon>Tracheophyta</taxon>
        <taxon>Spermatophyta</taxon>
        <taxon>Magnoliopsida</taxon>
        <taxon>eudicotyledons</taxon>
        <taxon>Gunneridae</taxon>
        <taxon>Pentapetalae</taxon>
        <taxon>asterids</taxon>
        <taxon>lamiids</taxon>
        <taxon>Solanales</taxon>
        <taxon>Solanaceae</taxon>
        <taxon>Solanoideae</taxon>
        <taxon>Datureae</taxon>
        <taxon>Datura</taxon>
    </lineage>
</organism>
<accession>A0ABS8TGI1</accession>